<keyword evidence="2" id="KW-1185">Reference proteome</keyword>
<gene>
    <name evidence="1" type="primary">Erv31_4</name>
    <name evidence="1" type="ORF">LEUROT_R15143</name>
</gene>
<reference evidence="1 2" key="1">
    <citation type="submission" date="2019-09" db="EMBL/GenBank/DDBJ databases">
        <title>Bird 10,000 Genomes (B10K) Project - Family phase.</title>
        <authorList>
            <person name="Zhang G."/>
        </authorList>
    </citation>
    <scope>NUCLEOTIDE SEQUENCE [LARGE SCALE GENOMIC DNA]</scope>
    <source>
        <strain evidence="1">B10K-DU-002-02</strain>
        <tissue evidence="1">Muscle</tissue>
    </source>
</reference>
<proteinExistence type="predicted"/>
<comment type="caution">
    <text evidence="1">The sequence shown here is derived from an EMBL/GenBank/DDBJ whole genome shotgun (WGS) entry which is preliminary data.</text>
</comment>
<dbReference type="Proteomes" id="UP000522331">
    <property type="component" value="Unassembled WGS sequence"/>
</dbReference>
<protein>
    <submittedName>
        <fullName evidence="1">ENR1 protein</fullName>
    </submittedName>
</protein>
<feature type="non-terminal residue" evidence="1">
    <location>
        <position position="91"/>
    </location>
</feature>
<evidence type="ECO:0000313" key="1">
    <source>
        <dbReference type="EMBL" id="NXB54350.1"/>
    </source>
</evidence>
<feature type="non-terminal residue" evidence="1">
    <location>
        <position position="1"/>
    </location>
</feature>
<evidence type="ECO:0000313" key="2">
    <source>
        <dbReference type="Proteomes" id="UP000522331"/>
    </source>
</evidence>
<organism evidence="1 2">
    <name type="scientific">Leucopsar rothschildi</name>
    <name type="common">Bali myna</name>
    <name type="synonym">Rothschild's mynah</name>
    <dbReference type="NCBI Taxonomy" id="127929"/>
    <lineage>
        <taxon>Eukaryota</taxon>
        <taxon>Metazoa</taxon>
        <taxon>Chordata</taxon>
        <taxon>Craniata</taxon>
        <taxon>Vertebrata</taxon>
        <taxon>Euteleostomi</taxon>
        <taxon>Archelosauria</taxon>
        <taxon>Archosauria</taxon>
        <taxon>Dinosauria</taxon>
        <taxon>Saurischia</taxon>
        <taxon>Theropoda</taxon>
        <taxon>Coelurosauria</taxon>
        <taxon>Aves</taxon>
        <taxon>Neognathae</taxon>
        <taxon>Neoaves</taxon>
        <taxon>Telluraves</taxon>
        <taxon>Australaves</taxon>
        <taxon>Passeriformes</taxon>
        <taxon>Sturnidae</taxon>
        <taxon>Leucopsar</taxon>
    </lineage>
</organism>
<dbReference type="EMBL" id="VZTC01009750">
    <property type="protein sequence ID" value="NXB54350.1"/>
    <property type="molecule type" value="Genomic_DNA"/>
</dbReference>
<name>A0A7K8ESV2_LEURO</name>
<dbReference type="AlphaFoldDB" id="A0A7K8ESV2"/>
<accession>A0A7K8ESV2</accession>
<sequence>KKTMTILSGRNLFIDLDERISHEFNVSNCWICGDTRMTEIWPWEGLALNPQEILKLLKKREGKSGKDERDDEEVWSLRSEVISEECLWRRG</sequence>